<keyword evidence="2" id="KW-0472">Membrane</keyword>
<comment type="caution">
    <text evidence="6">The sequence shown here is derived from an EMBL/GenBank/DDBJ whole genome shotgun (WGS) entry which is preliminary data.</text>
</comment>
<protein>
    <submittedName>
        <fullName evidence="6">Outer membrane beta-barrel family protein</fullName>
    </submittedName>
</protein>
<dbReference type="SUPFAM" id="SSF56935">
    <property type="entry name" value="Porins"/>
    <property type="match status" value="1"/>
</dbReference>
<keyword evidence="3" id="KW-0998">Cell outer membrane</keyword>
<dbReference type="Gene3D" id="2.40.170.20">
    <property type="entry name" value="TonB-dependent receptor, beta-barrel domain"/>
    <property type="match status" value="1"/>
</dbReference>
<reference evidence="6 7" key="1">
    <citation type="submission" date="2023-05" db="EMBL/GenBank/DDBJ databases">
        <title>Novel species of genus Flectobacillus isolated from stream in China.</title>
        <authorList>
            <person name="Lu H."/>
        </authorList>
    </citation>
    <scope>NUCLEOTIDE SEQUENCE [LARGE SCALE GENOMIC DNA]</scope>
    <source>
        <strain evidence="6 7">DC10W</strain>
    </source>
</reference>
<keyword evidence="7" id="KW-1185">Reference proteome</keyword>
<proteinExistence type="predicted"/>
<evidence type="ECO:0000256" key="1">
    <source>
        <dbReference type="ARBA" id="ARBA00004442"/>
    </source>
</evidence>
<dbReference type="Proteomes" id="UP001236569">
    <property type="component" value="Unassembled WGS sequence"/>
</dbReference>
<dbReference type="PANTHER" id="PTHR40980:SF4">
    <property type="entry name" value="TONB-DEPENDENT RECEPTOR-LIKE BETA-BARREL DOMAIN-CONTAINING PROTEIN"/>
    <property type="match status" value="1"/>
</dbReference>
<organism evidence="6 7">
    <name type="scientific">Flectobacillus longus</name>
    <dbReference type="NCBI Taxonomy" id="2984207"/>
    <lineage>
        <taxon>Bacteria</taxon>
        <taxon>Pseudomonadati</taxon>
        <taxon>Bacteroidota</taxon>
        <taxon>Cytophagia</taxon>
        <taxon>Cytophagales</taxon>
        <taxon>Flectobacillaceae</taxon>
        <taxon>Flectobacillus</taxon>
    </lineage>
</organism>
<name>A0ABT6YM31_9BACT</name>
<comment type="subcellular location">
    <subcellularLocation>
        <location evidence="1">Cell outer membrane</location>
    </subcellularLocation>
</comment>
<dbReference type="SUPFAM" id="SSF49464">
    <property type="entry name" value="Carboxypeptidase regulatory domain-like"/>
    <property type="match status" value="1"/>
</dbReference>
<dbReference type="InterPro" id="IPR008969">
    <property type="entry name" value="CarboxyPept-like_regulatory"/>
</dbReference>
<dbReference type="Gene3D" id="2.170.130.10">
    <property type="entry name" value="TonB-dependent receptor, plug domain"/>
    <property type="match status" value="1"/>
</dbReference>
<evidence type="ECO:0000256" key="4">
    <source>
        <dbReference type="SAM" id="SignalP"/>
    </source>
</evidence>
<evidence type="ECO:0000259" key="5">
    <source>
        <dbReference type="Pfam" id="PF14905"/>
    </source>
</evidence>
<feature type="domain" description="Outer membrane protein beta-barrel" evidence="5">
    <location>
        <begin position="384"/>
        <end position="799"/>
    </location>
</feature>
<dbReference type="Pfam" id="PF13715">
    <property type="entry name" value="CarbopepD_reg_2"/>
    <property type="match status" value="1"/>
</dbReference>
<evidence type="ECO:0000256" key="3">
    <source>
        <dbReference type="ARBA" id="ARBA00023237"/>
    </source>
</evidence>
<dbReference type="Gene3D" id="2.60.40.1120">
    <property type="entry name" value="Carboxypeptidase-like, regulatory domain"/>
    <property type="match status" value="1"/>
</dbReference>
<evidence type="ECO:0000313" key="6">
    <source>
        <dbReference type="EMBL" id="MDI9864238.1"/>
    </source>
</evidence>
<dbReference type="RefSeq" id="WP_283369445.1">
    <property type="nucleotide sequence ID" value="NZ_JASHID010000004.1"/>
</dbReference>
<dbReference type="InterPro" id="IPR041700">
    <property type="entry name" value="OMP_b-brl_3"/>
</dbReference>
<dbReference type="EMBL" id="JASHID010000004">
    <property type="protein sequence ID" value="MDI9864238.1"/>
    <property type="molecule type" value="Genomic_DNA"/>
</dbReference>
<dbReference type="InterPro" id="IPR037066">
    <property type="entry name" value="Plug_dom_sf"/>
</dbReference>
<gene>
    <name evidence="6" type="ORF">QM480_07875</name>
</gene>
<dbReference type="PANTHER" id="PTHR40980">
    <property type="entry name" value="PLUG DOMAIN-CONTAINING PROTEIN"/>
    <property type="match status" value="1"/>
</dbReference>
<dbReference type="Pfam" id="PF14905">
    <property type="entry name" value="OMP_b-brl_3"/>
    <property type="match status" value="1"/>
</dbReference>
<sequence length="828" mass="94139">MKTFFYTLLILLTLSNFRTQAQGKITGQVTDNKSKIVEFATITLLQAKDSSLVKGALADANGTFEFEKIKFGSYLIAISQLGYQKFYTPKFNLSLENPSIKLSNLTLVEESKELNEVVVTAKKPFIEQQIDKTVVNVENSVVSAGSTTIEILEKSPGVTVDKDGNISLKGKQNVMVMLDGKPTYMSSSDLANMLRNMQSTQLDKIEIMTNPPAKYDAAGNAGVINIRLKKNQNLGFNGSANLGLGYGFYQSLPKESAGLNLNYRKEKLNIFGNFSGNDRHSFQLQEIDRKFFEGDKVISSFNQSADEKRRINSLAYKVGLDYFIDKKNTIGILFNGMNGNWNNDRNNQTAIKNALNQLDTTSVTLGFMRNKWGNYATNLNFKHVIDSTGKEITADLDYARYDADNSMKYRTSKFDTQNILRDTRNEDGLTGSRINIYSLKVDLIYPINKTSKFEAGLKSSYVNSNNDMRFDFLVGDNNTPVLDPTRTRDFVYKENINAAYINYSKEFKKLTMQLGLRMENTNGQGTLLGKDLLDRHYTNFFPSVFFRQKLAKNHQLGYSFSRRIDRPSYEDLNPFLFFLDPYTYQRGNELLQPQYTNAVEVSHTYKESITTTINYSRTEGIMTQILEQNNALKTTNVTKINIGYVENLGISFSVPMPITKWWFSNTYFNLYNNHYVGEIPKTTIESNGTSTTIYQPFDARSTSYSANMTHQFTLPRKYSVELSGWYLSPFIEGQLAGNPMGAVSFGIQKKMMNDKASIKLNINDIFWTQHFNGTFLFNDINVQLRNKWESRVIRINFSYRFGNSKIAGARQRNTGLEDEKNRVKSGGN</sequence>
<feature type="signal peptide" evidence="4">
    <location>
        <begin position="1"/>
        <end position="21"/>
    </location>
</feature>
<evidence type="ECO:0000256" key="2">
    <source>
        <dbReference type="ARBA" id="ARBA00023136"/>
    </source>
</evidence>
<accession>A0ABT6YM31</accession>
<keyword evidence="4" id="KW-0732">Signal</keyword>
<evidence type="ECO:0000313" key="7">
    <source>
        <dbReference type="Proteomes" id="UP001236569"/>
    </source>
</evidence>
<feature type="chain" id="PRO_5045526534" evidence="4">
    <location>
        <begin position="22"/>
        <end position="828"/>
    </location>
</feature>
<dbReference type="InterPro" id="IPR036942">
    <property type="entry name" value="Beta-barrel_TonB_sf"/>
</dbReference>